<dbReference type="Proteomes" id="UP000256695">
    <property type="component" value="Unassembled WGS sequence"/>
</dbReference>
<dbReference type="Pfam" id="PF03382">
    <property type="entry name" value="DUF285"/>
    <property type="match status" value="1"/>
</dbReference>
<dbReference type="NCBIfam" id="TIGR02167">
    <property type="entry name" value="Liste_lipo_26"/>
    <property type="match status" value="2"/>
</dbReference>
<sequence>MNLKSLNKPQKFLLGLFLLGMGGITYLAYQNHILKKNGKFLPKNREQLLRLVKNEYIRLNMIDTSEITDMSNLFHVPITELSTIPLPDEDIRKNREQSAWDRQDFTGIETWDTSKVTNMSRMFQNSHFNQPIENWDVSNVKDMSSMFCDAKRFNQPLDKWDVSNVESMYSMFKNAISFNQPLNNWNVSKVKNMSSMFEAAISFNQPLNNWNVGNVNVNWMFDDAISFNQNLDSWGDKNPFKKNHGKNPDYNP</sequence>
<dbReference type="RefSeq" id="WP_115579704.1">
    <property type="nucleotide sequence ID" value="NZ_NXLX01000032.1"/>
</dbReference>
<evidence type="ECO:0000313" key="3">
    <source>
        <dbReference type="Proteomes" id="UP000256695"/>
    </source>
</evidence>
<keyword evidence="3" id="KW-1185">Reference proteome</keyword>
<keyword evidence="1" id="KW-0812">Transmembrane</keyword>
<dbReference type="EMBL" id="NXLX01000032">
    <property type="protein sequence ID" value="RDU71088.1"/>
    <property type="molecule type" value="Genomic_DNA"/>
</dbReference>
<evidence type="ECO:0000313" key="2">
    <source>
        <dbReference type="EMBL" id="RDU71088.1"/>
    </source>
</evidence>
<dbReference type="InterPro" id="IPR011889">
    <property type="entry name" value="Liste_lipo_26"/>
</dbReference>
<dbReference type="AlphaFoldDB" id="A0A3D8J0S2"/>
<proteinExistence type="predicted"/>
<dbReference type="InterPro" id="IPR005046">
    <property type="entry name" value="DUF285"/>
</dbReference>
<protein>
    <recommendedName>
        <fullName evidence="4">BspA family leucine-rich repeat surface protein</fullName>
    </recommendedName>
</protein>
<keyword evidence="1" id="KW-0472">Membrane</keyword>
<evidence type="ECO:0008006" key="4">
    <source>
        <dbReference type="Google" id="ProtNLM"/>
    </source>
</evidence>
<accession>A0A3D8J0S2</accession>
<comment type="caution">
    <text evidence="2">The sequence shown here is derived from an EMBL/GenBank/DDBJ whole genome shotgun (WGS) entry which is preliminary data.</text>
</comment>
<evidence type="ECO:0000256" key="1">
    <source>
        <dbReference type="SAM" id="Phobius"/>
    </source>
</evidence>
<organism evidence="2 3">
    <name type="scientific">Helicobacter anseris</name>
    <dbReference type="NCBI Taxonomy" id="375926"/>
    <lineage>
        <taxon>Bacteria</taxon>
        <taxon>Pseudomonadati</taxon>
        <taxon>Campylobacterota</taxon>
        <taxon>Epsilonproteobacteria</taxon>
        <taxon>Campylobacterales</taxon>
        <taxon>Helicobacteraceae</taxon>
        <taxon>Helicobacter</taxon>
    </lineage>
</organism>
<name>A0A3D8J0S2_9HELI</name>
<dbReference type="OrthoDB" id="5354002at2"/>
<feature type="transmembrane region" description="Helical" evidence="1">
    <location>
        <begin position="12"/>
        <end position="29"/>
    </location>
</feature>
<reference evidence="2 3" key="1">
    <citation type="submission" date="2018-04" db="EMBL/GenBank/DDBJ databases">
        <title>Novel Campyloabacter and Helicobacter Species and Strains.</title>
        <authorList>
            <person name="Mannion A.J."/>
            <person name="Shen Z."/>
            <person name="Fox J.G."/>
        </authorList>
    </citation>
    <scope>NUCLEOTIDE SEQUENCE [LARGE SCALE GENOMIC DNA]</scope>
    <source>
        <strain evidence="2 3">MIT 04-9362</strain>
    </source>
</reference>
<gene>
    <name evidence="2" type="ORF">CQA57_07945</name>
</gene>
<keyword evidence="1" id="KW-1133">Transmembrane helix</keyword>